<protein>
    <submittedName>
        <fullName evidence="3">Uncharacterized protein</fullName>
    </submittedName>
</protein>
<reference evidence="3 7" key="1">
    <citation type="journal article" date="2014" name="BMC Genomics">
        <title>Nucleomorph and plastid genome sequences of the chlorarachniophyte Lotharella oceanica: convergent reductive evolution and frequent recombination in nucleomorph-bearing algae.</title>
        <authorList>
            <person name="Tanifuji G."/>
            <person name="Onodera N.T."/>
            <person name="Brown M.W."/>
            <person name="Curtis B.A."/>
            <person name="Roger A.J."/>
            <person name="Ka-Shu Wong G."/>
            <person name="Melkonian M."/>
            <person name="Archibald J.M."/>
        </authorList>
    </citation>
    <scope>NUCLEOTIDE SEQUENCE [LARGE SCALE GENOMIC DNA]</scope>
    <source>
        <strain evidence="3 7">CCMP622</strain>
    </source>
</reference>
<dbReference type="EMBL" id="CP006629">
    <property type="protein sequence ID" value="AIB09951.1"/>
    <property type="molecule type" value="Genomic_DNA"/>
</dbReference>
<evidence type="ECO:0000313" key="6">
    <source>
        <dbReference type="EMBL" id="AIB10057.1"/>
    </source>
</evidence>
<keyword evidence="3" id="KW-0542">Nucleomorph</keyword>
<evidence type="ECO:0000313" key="1">
    <source>
        <dbReference type="EMBL" id="AIB09532.1"/>
    </source>
</evidence>
<dbReference type="AlphaFoldDB" id="A0A060DG42"/>
<organism evidence="3 7">
    <name type="scientific">Lotharella oceanica</name>
    <dbReference type="NCBI Taxonomy" id="641309"/>
    <lineage>
        <taxon>Eukaryota</taxon>
        <taxon>Sar</taxon>
        <taxon>Rhizaria</taxon>
        <taxon>Cercozoa</taxon>
        <taxon>Chlorarachniophyceae</taxon>
        <taxon>Lotharella</taxon>
    </lineage>
</organism>
<evidence type="ECO:0000313" key="5">
    <source>
        <dbReference type="EMBL" id="AIB09951.1"/>
    </source>
</evidence>
<accession>A0A060DG42</accession>
<gene>
    <name evidence="2" type="ORF">M951_chr1186</name>
    <name evidence="1" type="ORF">M951_chr145</name>
    <name evidence="4" type="ORF">M951_chr2176</name>
    <name evidence="3" type="ORF">M951_chr245</name>
    <name evidence="6" type="ORF">M951_chr3160</name>
    <name evidence="5" type="ORF">M951_chr345</name>
</gene>
<evidence type="ECO:0000313" key="4">
    <source>
        <dbReference type="EMBL" id="AIB09868.1"/>
    </source>
</evidence>
<dbReference type="EMBL" id="CP006629">
    <property type="protein sequence ID" value="AIB10057.1"/>
    <property type="molecule type" value="Genomic_DNA"/>
</dbReference>
<evidence type="ECO:0000313" key="3">
    <source>
        <dbReference type="EMBL" id="AIB09748.1"/>
    </source>
</evidence>
<dbReference type="EMBL" id="CP006628">
    <property type="protein sequence ID" value="AIB09868.1"/>
    <property type="molecule type" value="Genomic_DNA"/>
</dbReference>
<proteinExistence type="predicted"/>
<sequence>MDENTLDVQAVINIAFALIISGNVNDQCHSGLTGAQQALVVDVWTVLYLLTQMNQNMNKNYAADEIENVNNVLDFVGRILSGMQLPVMNIMKSHSILKTNGTISLIITCVLGEIFKIMDVKKQVLNILRNAAHYACVRMKRINTMDKDMRTTPSLCVNGTESDAKLFVEGVLRNEEEVVALSSKQRGCPNA</sequence>
<dbReference type="EMBL" id="CP006628">
    <property type="protein sequence ID" value="AIB09748.1"/>
    <property type="molecule type" value="Genomic_DNA"/>
</dbReference>
<evidence type="ECO:0000313" key="7">
    <source>
        <dbReference type="Proteomes" id="UP000243670"/>
    </source>
</evidence>
<name>A0A060DG42_9EUKA</name>
<dbReference type="Proteomes" id="UP000243670">
    <property type="component" value="Nucleomorph 3"/>
</dbReference>
<dbReference type="Proteomes" id="UP000243670">
    <property type="component" value="Nucleomorph 2"/>
</dbReference>
<dbReference type="EMBL" id="CP006627">
    <property type="protein sequence ID" value="AIB09532.1"/>
    <property type="molecule type" value="Genomic_DNA"/>
</dbReference>
<geneLocation type="nucleomorph" evidence="3"/>
<evidence type="ECO:0000313" key="2">
    <source>
        <dbReference type="EMBL" id="AIB09665.1"/>
    </source>
</evidence>
<dbReference type="EMBL" id="CP006627">
    <property type="protein sequence ID" value="AIB09665.1"/>
    <property type="molecule type" value="Genomic_DNA"/>
</dbReference>
<dbReference type="Proteomes" id="UP000243670">
    <property type="component" value="Nucleomorph 1"/>
</dbReference>